<reference evidence="8 9" key="1">
    <citation type="journal article" date="2011" name="Int. J. Syst. Evol. Microbiol.">
        <title>Description of Undibacterium oligocarboniphilum sp. nov., isolated from purified water, and Undibacterium pigrum strain CCUG 49012 as the type strain of Undibacterium parvum sp. nov., and emended descriptions of the genus Undibacterium and the species Undibacterium pigrum.</title>
        <authorList>
            <person name="Eder W."/>
            <person name="Wanner G."/>
            <person name="Ludwig W."/>
            <person name="Busse H.J."/>
            <person name="Ziemke-Kageler F."/>
            <person name="Lang E."/>
        </authorList>
    </citation>
    <scope>NUCLEOTIDE SEQUENCE [LARGE SCALE GENOMIC DNA]</scope>
    <source>
        <strain evidence="8 9">DSM 23061</strain>
    </source>
</reference>
<accession>A0A3S9HPL0</accession>
<gene>
    <name evidence="8" type="ORF">EJN92_19855</name>
</gene>
<protein>
    <submittedName>
        <fullName evidence="8">MATE family efflux transporter</fullName>
    </submittedName>
</protein>
<feature type="transmembrane region" description="Helical" evidence="7">
    <location>
        <begin position="386"/>
        <end position="410"/>
    </location>
</feature>
<name>A0A3S9HPL0_9BURK</name>
<dbReference type="PANTHER" id="PTHR43823:SF3">
    <property type="entry name" value="MULTIDRUG EXPORT PROTEIN MEPA"/>
    <property type="match status" value="1"/>
</dbReference>
<evidence type="ECO:0000256" key="1">
    <source>
        <dbReference type="ARBA" id="ARBA00004429"/>
    </source>
</evidence>
<feature type="transmembrane region" description="Helical" evidence="7">
    <location>
        <begin position="195"/>
        <end position="216"/>
    </location>
</feature>
<feature type="transmembrane region" description="Helical" evidence="7">
    <location>
        <begin position="416"/>
        <end position="436"/>
    </location>
</feature>
<dbReference type="RefSeq" id="WP_126129414.1">
    <property type="nucleotide sequence ID" value="NZ_CP034464.1"/>
</dbReference>
<proteinExistence type="predicted"/>
<dbReference type="OrthoDB" id="9805232at2"/>
<evidence type="ECO:0000256" key="6">
    <source>
        <dbReference type="ARBA" id="ARBA00023136"/>
    </source>
</evidence>
<keyword evidence="9" id="KW-1185">Reference proteome</keyword>
<evidence type="ECO:0000313" key="8">
    <source>
        <dbReference type="EMBL" id="AZP14053.1"/>
    </source>
</evidence>
<keyword evidence="6 7" id="KW-0472">Membrane</keyword>
<feature type="transmembrane region" description="Helical" evidence="7">
    <location>
        <begin position="279"/>
        <end position="302"/>
    </location>
</feature>
<dbReference type="EMBL" id="CP034464">
    <property type="protein sequence ID" value="AZP14053.1"/>
    <property type="molecule type" value="Genomic_DNA"/>
</dbReference>
<evidence type="ECO:0000256" key="7">
    <source>
        <dbReference type="SAM" id="Phobius"/>
    </source>
</evidence>
<keyword evidence="5 7" id="KW-1133">Transmembrane helix</keyword>
<evidence type="ECO:0000256" key="4">
    <source>
        <dbReference type="ARBA" id="ARBA00022692"/>
    </source>
</evidence>
<dbReference type="GO" id="GO:0015297">
    <property type="term" value="F:antiporter activity"/>
    <property type="evidence" value="ECO:0007669"/>
    <property type="project" value="InterPro"/>
</dbReference>
<keyword evidence="3" id="KW-1003">Cell membrane</keyword>
<feature type="transmembrane region" description="Helical" evidence="7">
    <location>
        <begin position="14"/>
        <end position="35"/>
    </location>
</feature>
<dbReference type="KEGG" id="upv:EJN92_19855"/>
<evidence type="ECO:0000313" key="9">
    <source>
        <dbReference type="Proteomes" id="UP000275663"/>
    </source>
</evidence>
<feature type="transmembrane region" description="Helical" evidence="7">
    <location>
        <begin position="165"/>
        <end position="189"/>
    </location>
</feature>
<feature type="transmembrane region" description="Helical" evidence="7">
    <location>
        <begin position="237"/>
        <end position="259"/>
    </location>
</feature>
<feature type="transmembrane region" description="Helical" evidence="7">
    <location>
        <begin position="47"/>
        <end position="71"/>
    </location>
</feature>
<organism evidence="8 9">
    <name type="scientific">Undibacterium parvum</name>
    <dbReference type="NCBI Taxonomy" id="401471"/>
    <lineage>
        <taxon>Bacteria</taxon>
        <taxon>Pseudomonadati</taxon>
        <taxon>Pseudomonadota</taxon>
        <taxon>Betaproteobacteria</taxon>
        <taxon>Burkholderiales</taxon>
        <taxon>Oxalobacteraceae</taxon>
        <taxon>Undibacterium</taxon>
    </lineage>
</organism>
<comment type="subcellular location">
    <subcellularLocation>
        <location evidence="1">Cell inner membrane</location>
        <topology evidence="1">Multi-pass membrane protein</topology>
    </subcellularLocation>
</comment>
<dbReference type="InterPro" id="IPR002528">
    <property type="entry name" value="MATE_fam"/>
</dbReference>
<dbReference type="PANTHER" id="PTHR43823">
    <property type="entry name" value="SPORULATION PROTEIN YKVU"/>
    <property type="match status" value="1"/>
</dbReference>
<dbReference type="Pfam" id="PF01554">
    <property type="entry name" value="MatE"/>
    <property type="match status" value="2"/>
</dbReference>
<sequence>MQTLDLGQAPTGRLLWQTALPSVVSLLLVALYHSIDRIFVGHYVGTVGLAAVTVALPLMLLGFAGTMMAQAGGSSLMGRLLGSADAPAATRALGQTLLLALLIAALSSGLCWMFLEPLLLAFGASPASLADARSFSLLMIAAFPIQAATVALDCGLWAQGRPKTALLVILSGVLMNTALCVLFVAYWGWGVRGSAWATLLGESFSLGLVLAIYSWGGVTLKLHWRSLRWHSAQLREMVQVGFGSGLAELLPVLLLVLLTQGMARLAGDTGVALVGIFETLWMLTMMPVFGVCQAAAVLMSFNHGAGQPARVQRVLWQSWAAATGGLLLAWVLLQAAPQAVLQLFAGDAPDLLALGLQAMPIYFLALPLAALPNVLAAYFRSCGQGLLSACVGLSQPVLFLIPALLLFPHWWGLPGLLWATPVADSLALLLSAGFLWKISRPVAGLRSYS</sequence>
<keyword evidence="4 7" id="KW-0812">Transmembrane</keyword>
<dbReference type="Proteomes" id="UP000275663">
    <property type="component" value="Chromosome"/>
</dbReference>
<dbReference type="GO" id="GO:0042910">
    <property type="term" value="F:xenobiotic transmembrane transporter activity"/>
    <property type="evidence" value="ECO:0007669"/>
    <property type="project" value="InterPro"/>
</dbReference>
<evidence type="ECO:0000256" key="5">
    <source>
        <dbReference type="ARBA" id="ARBA00022989"/>
    </source>
</evidence>
<feature type="transmembrane region" description="Helical" evidence="7">
    <location>
        <begin position="92"/>
        <end position="115"/>
    </location>
</feature>
<feature type="transmembrane region" description="Helical" evidence="7">
    <location>
        <begin position="314"/>
        <end position="333"/>
    </location>
</feature>
<dbReference type="InterPro" id="IPR051327">
    <property type="entry name" value="MATE_MepA_subfamily"/>
</dbReference>
<evidence type="ECO:0000256" key="3">
    <source>
        <dbReference type="ARBA" id="ARBA00022475"/>
    </source>
</evidence>
<feature type="transmembrane region" description="Helical" evidence="7">
    <location>
        <begin position="359"/>
        <end position="379"/>
    </location>
</feature>
<dbReference type="GO" id="GO:0005886">
    <property type="term" value="C:plasma membrane"/>
    <property type="evidence" value="ECO:0007669"/>
    <property type="project" value="UniProtKB-SubCell"/>
</dbReference>
<dbReference type="PIRSF" id="PIRSF006603">
    <property type="entry name" value="DinF"/>
    <property type="match status" value="1"/>
</dbReference>
<feature type="transmembrane region" description="Helical" evidence="7">
    <location>
        <begin position="135"/>
        <end position="158"/>
    </location>
</feature>
<dbReference type="InterPro" id="IPR048279">
    <property type="entry name" value="MdtK-like"/>
</dbReference>
<evidence type="ECO:0000256" key="2">
    <source>
        <dbReference type="ARBA" id="ARBA00022448"/>
    </source>
</evidence>
<dbReference type="NCBIfam" id="TIGR00797">
    <property type="entry name" value="matE"/>
    <property type="match status" value="1"/>
</dbReference>
<keyword evidence="2" id="KW-0813">Transport</keyword>
<dbReference type="AlphaFoldDB" id="A0A3S9HPL0"/>